<reference evidence="2" key="1">
    <citation type="submission" date="2021-03" db="UniProtKB">
        <authorList>
            <consortium name="EnsemblPlants"/>
        </authorList>
    </citation>
    <scope>IDENTIFICATION</scope>
</reference>
<dbReference type="EnsemblPlants" id="evm.model.10.459">
    <property type="protein sequence ID" value="cds.evm.model.10.459"/>
    <property type="gene ID" value="evm.TU.10.459"/>
</dbReference>
<evidence type="ECO:0000256" key="1">
    <source>
        <dbReference type="SAM" id="MobiDB-lite"/>
    </source>
</evidence>
<dbReference type="EMBL" id="UZAU01000803">
    <property type="status" value="NOT_ANNOTATED_CDS"/>
    <property type="molecule type" value="Genomic_DNA"/>
</dbReference>
<organism evidence="2 3">
    <name type="scientific">Cannabis sativa</name>
    <name type="common">Hemp</name>
    <name type="synonym">Marijuana</name>
    <dbReference type="NCBI Taxonomy" id="3483"/>
    <lineage>
        <taxon>Eukaryota</taxon>
        <taxon>Viridiplantae</taxon>
        <taxon>Streptophyta</taxon>
        <taxon>Embryophyta</taxon>
        <taxon>Tracheophyta</taxon>
        <taxon>Spermatophyta</taxon>
        <taxon>Magnoliopsida</taxon>
        <taxon>eudicotyledons</taxon>
        <taxon>Gunneridae</taxon>
        <taxon>Pentapetalae</taxon>
        <taxon>rosids</taxon>
        <taxon>fabids</taxon>
        <taxon>Rosales</taxon>
        <taxon>Cannabaceae</taxon>
        <taxon>Cannabis</taxon>
    </lineage>
</organism>
<feature type="compositionally biased region" description="Basic and acidic residues" evidence="1">
    <location>
        <begin position="109"/>
        <end position="120"/>
    </location>
</feature>
<protein>
    <submittedName>
        <fullName evidence="2">Uncharacterized protein</fullName>
    </submittedName>
</protein>
<evidence type="ECO:0000313" key="2">
    <source>
        <dbReference type="EnsemblPlants" id="cds.evm.model.10.459"/>
    </source>
</evidence>
<feature type="compositionally biased region" description="Polar residues" evidence="1">
    <location>
        <begin position="79"/>
        <end position="108"/>
    </location>
</feature>
<dbReference type="Proteomes" id="UP000596661">
    <property type="component" value="Unassembled WGS sequence"/>
</dbReference>
<sequence>MPGEPLRAYISRFTIEAAKVKRLTKEGRLTAILGRIEHPGELWKDIKRLTVASMAEFLNRADGFIKLEEAVWRVDTVGQKKNQQHTSSVGTSAQNSIYHNSSNPNGKRSNNDNRQGDGKKGKFTGNTE</sequence>
<evidence type="ECO:0000313" key="3">
    <source>
        <dbReference type="Proteomes" id="UP000596661"/>
    </source>
</evidence>
<feature type="region of interest" description="Disordered" evidence="1">
    <location>
        <begin position="78"/>
        <end position="128"/>
    </location>
</feature>
<proteinExistence type="predicted"/>
<name>A0A803QNW1_CANSA</name>
<dbReference type="AlphaFoldDB" id="A0A803QNW1"/>
<accession>A0A803QNW1</accession>
<dbReference type="Gramene" id="evm.model.10.459">
    <property type="protein sequence ID" value="cds.evm.model.10.459"/>
    <property type="gene ID" value="evm.TU.10.459"/>
</dbReference>
<keyword evidence="3" id="KW-1185">Reference proteome</keyword>